<dbReference type="OrthoDB" id="5592979at2759"/>
<dbReference type="PANTHER" id="PTHR22761">
    <property type="entry name" value="CHARGED MULTIVESICULAR BODY PROTEIN"/>
    <property type="match status" value="1"/>
</dbReference>
<organism evidence="1 2">
    <name type="scientific">Macleaya cordata</name>
    <name type="common">Five-seeded plume-poppy</name>
    <name type="synonym">Bocconia cordata</name>
    <dbReference type="NCBI Taxonomy" id="56857"/>
    <lineage>
        <taxon>Eukaryota</taxon>
        <taxon>Viridiplantae</taxon>
        <taxon>Streptophyta</taxon>
        <taxon>Embryophyta</taxon>
        <taxon>Tracheophyta</taxon>
        <taxon>Spermatophyta</taxon>
        <taxon>Magnoliopsida</taxon>
        <taxon>Ranunculales</taxon>
        <taxon>Papaveraceae</taxon>
        <taxon>Papaveroideae</taxon>
        <taxon>Macleaya</taxon>
    </lineage>
</organism>
<evidence type="ECO:0000313" key="1">
    <source>
        <dbReference type="EMBL" id="OVA17147.1"/>
    </source>
</evidence>
<gene>
    <name evidence="1" type="ORF">BVC80_9045g42</name>
</gene>
<sequence>MFVVLPQSLEKLEVKERILQNKISIETERARDFTKSRNKKAAYECLKRKTFYESQMEQLEIFRLQVNDQMRMLKDAAEMTEP</sequence>
<proteinExistence type="predicted"/>
<evidence type="ECO:0000313" key="2">
    <source>
        <dbReference type="Proteomes" id="UP000195402"/>
    </source>
</evidence>
<dbReference type="STRING" id="56857.A0A200R347"/>
<dbReference type="GO" id="GO:0005771">
    <property type="term" value="C:multivesicular body"/>
    <property type="evidence" value="ECO:0007669"/>
    <property type="project" value="TreeGrafter"/>
</dbReference>
<protein>
    <submittedName>
        <fullName evidence="1">Snf7</fullName>
    </submittedName>
</protein>
<name>A0A200R347_MACCD</name>
<dbReference type="InterPro" id="IPR005024">
    <property type="entry name" value="Snf7_fam"/>
</dbReference>
<dbReference type="Gene3D" id="1.10.287.1060">
    <property type="entry name" value="ESAT-6-like"/>
    <property type="match status" value="1"/>
</dbReference>
<comment type="caution">
    <text evidence="1">The sequence shown here is derived from an EMBL/GenBank/DDBJ whole genome shotgun (WGS) entry which is preliminary data.</text>
</comment>
<reference evidence="1 2" key="1">
    <citation type="journal article" date="2017" name="Mol. Plant">
        <title>The Genome of Medicinal Plant Macleaya cordata Provides New Insights into Benzylisoquinoline Alkaloids Metabolism.</title>
        <authorList>
            <person name="Liu X."/>
            <person name="Liu Y."/>
            <person name="Huang P."/>
            <person name="Ma Y."/>
            <person name="Qing Z."/>
            <person name="Tang Q."/>
            <person name="Cao H."/>
            <person name="Cheng P."/>
            <person name="Zheng Y."/>
            <person name="Yuan Z."/>
            <person name="Zhou Y."/>
            <person name="Liu J."/>
            <person name="Tang Z."/>
            <person name="Zhuo Y."/>
            <person name="Zhang Y."/>
            <person name="Yu L."/>
            <person name="Huang J."/>
            <person name="Yang P."/>
            <person name="Peng Q."/>
            <person name="Zhang J."/>
            <person name="Jiang W."/>
            <person name="Zhang Z."/>
            <person name="Lin K."/>
            <person name="Ro D.K."/>
            <person name="Chen X."/>
            <person name="Xiong X."/>
            <person name="Shang Y."/>
            <person name="Huang S."/>
            <person name="Zeng J."/>
        </authorList>
    </citation>
    <scope>NUCLEOTIDE SEQUENCE [LARGE SCALE GENOMIC DNA]</scope>
    <source>
        <strain evidence="2">cv. BLH2017</strain>
        <tissue evidence="1">Root</tissue>
    </source>
</reference>
<dbReference type="AlphaFoldDB" id="A0A200R347"/>
<dbReference type="OMA" id="EHIRSFQ"/>
<keyword evidence="2" id="KW-1185">Reference proteome</keyword>
<accession>A0A200R347</accession>
<dbReference type="GO" id="GO:0000815">
    <property type="term" value="C:ESCRT III complex"/>
    <property type="evidence" value="ECO:0007669"/>
    <property type="project" value="TreeGrafter"/>
</dbReference>
<dbReference type="GO" id="GO:0032511">
    <property type="term" value="P:late endosome to vacuole transport via multivesicular body sorting pathway"/>
    <property type="evidence" value="ECO:0007669"/>
    <property type="project" value="TreeGrafter"/>
</dbReference>
<dbReference type="PANTHER" id="PTHR22761:SF91">
    <property type="entry name" value="OS07G0490700 PROTEIN"/>
    <property type="match status" value="1"/>
</dbReference>
<dbReference type="GO" id="GO:0006900">
    <property type="term" value="P:vesicle budding from membrane"/>
    <property type="evidence" value="ECO:0007669"/>
    <property type="project" value="TreeGrafter"/>
</dbReference>
<dbReference type="GO" id="GO:0009898">
    <property type="term" value="C:cytoplasmic side of plasma membrane"/>
    <property type="evidence" value="ECO:0007669"/>
    <property type="project" value="TreeGrafter"/>
</dbReference>
<dbReference type="Proteomes" id="UP000195402">
    <property type="component" value="Unassembled WGS sequence"/>
</dbReference>
<dbReference type="InParanoid" id="A0A200R347"/>
<dbReference type="EMBL" id="MVGT01000452">
    <property type="protein sequence ID" value="OVA17147.1"/>
    <property type="molecule type" value="Genomic_DNA"/>
</dbReference>
<dbReference type="Pfam" id="PF03357">
    <property type="entry name" value="Snf7"/>
    <property type="match status" value="1"/>
</dbReference>